<evidence type="ECO:0000259" key="1">
    <source>
        <dbReference type="Pfam" id="PF03101"/>
    </source>
</evidence>
<protein>
    <recommendedName>
        <fullName evidence="1">FAR1 domain-containing protein</fullName>
    </recommendedName>
</protein>
<evidence type="ECO:0000313" key="3">
    <source>
        <dbReference type="Proteomes" id="UP001341840"/>
    </source>
</evidence>
<feature type="domain" description="FAR1" evidence="1">
    <location>
        <begin position="94"/>
        <end position="171"/>
    </location>
</feature>
<name>A0ABU6WN70_9FABA</name>
<reference evidence="2 3" key="1">
    <citation type="journal article" date="2023" name="Plants (Basel)">
        <title>Bridging the Gap: Combining Genomics and Transcriptomics Approaches to Understand Stylosanthes scabra, an Orphan Legume from the Brazilian Caatinga.</title>
        <authorList>
            <person name="Ferreira-Neto J.R.C."/>
            <person name="da Silva M.D."/>
            <person name="Binneck E."/>
            <person name="de Melo N.F."/>
            <person name="da Silva R.H."/>
            <person name="de Melo A.L.T.M."/>
            <person name="Pandolfi V."/>
            <person name="Bustamante F.O."/>
            <person name="Brasileiro-Vidal A.C."/>
            <person name="Benko-Iseppon A.M."/>
        </authorList>
    </citation>
    <scope>NUCLEOTIDE SEQUENCE [LARGE SCALE GENOMIC DNA]</scope>
    <source>
        <tissue evidence="2">Leaves</tissue>
    </source>
</reference>
<dbReference type="EMBL" id="JASCZI010182189">
    <property type="protein sequence ID" value="MED6187290.1"/>
    <property type="molecule type" value="Genomic_DNA"/>
</dbReference>
<gene>
    <name evidence="2" type="ORF">PIB30_119175</name>
</gene>
<evidence type="ECO:0000313" key="2">
    <source>
        <dbReference type="EMBL" id="MED6187290.1"/>
    </source>
</evidence>
<sequence>MESSATSPTGNSSFTGSTIRSIGEDVESLIDILECTLDVGIDDVEVSEMPTDEDREIEAPEAPNVGAHVTGSYVSPTLAQVFAMEFDCPEAAFRFYEQYSRGKGFSMRHGRSVKNKNGEIVRYTLCNRQGFREKKWLKMPKRKREHKVVTRCGCPAELRIKPKEGTSGWYVS</sequence>
<dbReference type="InterPro" id="IPR004330">
    <property type="entry name" value="FAR1_DNA_bnd_dom"/>
</dbReference>
<proteinExistence type="predicted"/>
<accession>A0ABU6WN70</accession>
<dbReference type="Pfam" id="PF03101">
    <property type="entry name" value="FAR1"/>
    <property type="match status" value="1"/>
</dbReference>
<organism evidence="2 3">
    <name type="scientific">Stylosanthes scabra</name>
    <dbReference type="NCBI Taxonomy" id="79078"/>
    <lineage>
        <taxon>Eukaryota</taxon>
        <taxon>Viridiplantae</taxon>
        <taxon>Streptophyta</taxon>
        <taxon>Embryophyta</taxon>
        <taxon>Tracheophyta</taxon>
        <taxon>Spermatophyta</taxon>
        <taxon>Magnoliopsida</taxon>
        <taxon>eudicotyledons</taxon>
        <taxon>Gunneridae</taxon>
        <taxon>Pentapetalae</taxon>
        <taxon>rosids</taxon>
        <taxon>fabids</taxon>
        <taxon>Fabales</taxon>
        <taxon>Fabaceae</taxon>
        <taxon>Papilionoideae</taxon>
        <taxon>50 kb inversion clade</taxon>
        <taxon>dalbergioids sensu lato</taxon>
        <taxon>Dalbergieae</taxon>
        <taxon>Pterocarpus clade</taxon>
        <taxon>Stylosanthes</taxon>
    </lineage>
</organism>
<keyword evidence="3" id="KW-1185">Reference proteome</keyword>
<dbReference type="PANTHER" id="PTHR46328">
    <property type="entry name" value="FAR-RED IMPAIRED RESPONSIVE (FAR1) FAMILY PROTEIN-RELATED"/>
    <property type="match status" value="1"/>
</dbReference>
<comment type="caution">
    <text evidence="2">The sequence shown here is derived from an EMBL/GenBank/DDBJ whole genome shotgun (WGS) entry which is preliminary data.</text>
</comment>
<dbReference type="Proteomes" id="UP001341840">
    <property type="component" value="Unassembled WGS sequence"/>
</dbReference>